<protein>
    <submittedName>
        <fullName evidence="3">Uncharacterized protein</fullName>
    </submittedName>
</protein>
<gene>
    <name evidence="3" type="ORF">C922_03212</name>
</gene>
<feature type="coiled-coil region" evidence="1">
    <location>
        <begin position="360"/>
        <end position="398"/>
    </location>
</feature>
<dbReference type="Proteomes" id="UP000030640">
    <property type="component" value="Unassembled WGS sequence"/>
</dbReference>
<dbReference type="AlphaFoldDB" id="W7ALU3"/>
<feature type="region of interest" description="Disordered" evidence="2">
    <location>
        <begin position="270"/>
        <end position="302"/>
    </location>
</feature>
<feature type="compositionally biased region" description="Basic residues" evidence="2">
    <location>
        <begin position="56"/>
        <end position="65"/>
    </location>
</feature>
<feature type="region of interest" description="Disordered" evidence="2">
    <location>
        <begin position="1"/>
        <end position="113"/>
    </location>
</feature>
<feature type="compositionally biased region" description="Polar residues" evidence="2">
    <location>
        <begin position="161"/>
        <end position="174"/>
    </location>
</feature>
<evidence type="ECO:0000313" key="3">
    <source>
        <dbReference type="EMBL" id="EUD66296.1"/>
    </source>
</evidence>
<dbReference type="VEuPathDB" id="PlasmoDB:C922_03212"/>
<feature type="region of interest" description="Disordered" evidence="2">
    <location>
        <begin position="131"/>
        <end position="150"/>
    </location>
</feature>
<keyword evidence="1" id="KW-0175">Coiled coil</keyword>
<feature type="region of interest" description="Disordered" evidence="2">
    <location>
        <begin position="157"/>
        <end position="199"/>
    </location>
</feature>
<feature type="compositionally biased region" description="Polar residues" evidence="2">
    <location>
        <begin position="83"/>
        <end position="92"/>
    </location>
</feature>
<feature type="compositionally biased region" description="Basic and acidic residues" evidence="2">
    <location>
        <begin position="135"/>
        <end position="144"/>
    </location>
</feature>
<name>W7ALU3_9APIC</name>
<feature type="compositionally biased region" description="Basic residues" evidence="2">
    <location>
        <begin position="292"/>
        <end position="302"/>
    </location>
</feature>
<sequence>MMRHNNRFVKLTNRNKTEHGTPCGEIKGKKKDPPMSPSCSFAISPMNELQKSTGNKARKKKKKNSNKQGQARNDPNHGDRYESNPSRNNQDGTGDDSVVASKKGEDTVDQTLLPNDVVPIKSLHKETILNYEGEEVPHNNETLRRGSNSAEKLHVLDRQGNHTSRSLNGMTSLRSMACSDRSGRNGQKGPHSNGGDEVIMPHSTTKKVIVEGGVKIVKSEVRDVGAENESGAPEGGELNQSKLCQMDSPKLCQMDSPKLCELDSPNLCESDPTKASAWDPPKPNEASMKSTSGKRKKKKKKIKSKLFRKSVLYSNYSGPDILTALNQTKLNLSFYQREVDDFLSVIRNLQNIVLIEREKYTELKEMLKYTTEEIEKENARLYQEIHSYKEKYNKLRRVISNIGYGILFNLHNREMSTCTNRDNIDLEAVNGDERHEEYSAQVNEYEYDYVMVNETLCSANGGSGKGKCAKRGRSGNTSSLLKYLDF</sequence>
<evidence type="ECO:0000256" key="1">
    <source>
        <dbReference type="SAM" id="Coils"/>
    </source>
</evidence>
<accession>W7ALU3</accession>
<reference evidence="3 4" key="1">
    <citation type="submission" date="2013-02" db="EMBL/GenBank/DDBJ databases">
        <title>The Genome Sequence of Plasmodium inui San Antonio 1.</title>
        <authorList>
            <consortium name="The Broad Institute Genome Sequencing Platform"/>
            <consortium name="The Broad Institute Genome Sequencing Center for Infectious Disease"/>
            <person name="Neafsey D."/>
            <person name="Cheeseman I."/>
            <person name="Volkman S."/>
            <person name="Adams J."/>
            <person name="Walker B."/>
            <person name="Young S.K."/>
            <person name="Zeng Q."/>
            <person name="Gargeya S."/>
            <person name="Fitzgerald M."/>
            <person name="Haas B."/>
            <person name="Abouelleil A."/>
            <person name="Alvarado L."/>
            <person name="Arachchi H.M."/>
            <person name="Berlin A.M."/>
            <person name="Chapman S.B."/>
            <person name="Dewar J."/>
            <person name="Goldberg J."/>
            <person name="Griggs A."/>
            <person name="Gujja S."/>
            <person name="Hansen M."/>
            <person name="Howarth C."/>
            <person name="Imamovic A."/>
            <person name="Larimer J."/>
            <person name="McCowan C."/>
            <person name="Murphy C."/>
            <person name="Neiman D."/>
            <person name="Pearson M."/>
            <person name="Priest M."/>
            <person name="Roberts A."/>
            <person name="Saif S."/>
            <person name="Shea T."/>
            <person name="Sisk P."/>
            <person name="Sykes S."/>
            <person name="Wortman J."/>
            <person name="Nusbaum C."/>
            <person name="Birren B."/>
        </authorList>
    </citation>
    <scope>NUCLEOTIDE SEQUENCE [LARGE SCALE GENOMIC DNA]</scope>
    <source>
        <strain evidence="3 4">San Antonio 1</strain>
    </source>
</reference>
<evidence type="ECO:0000256" key="2">
    <source>
        <dbReference type="SAM" id="MobiDB-lite"/>
    </source>
</evidence>
<dbReference type="OrthoDB" id="387678at2759"/>
<dbReference type="GeneID" id="20038486"/>
<dbReference type="EMBL" id="KI965472">
    <property type="protein sequence ID" value="EUD66296.1"/>
    <property type="molecule type" value="Genomic_DNA"/>
</dbReference>
<keyword evidence="4" id="KW-1185">Reference proteome</keyword>
<proteinExistence type="predicted"/>
<organism evidence="3 4">
    <name type="scientific">Plasmodium inui San Antonio 1</name>
    <dbReference type="NCBI Taxonomy" id="1237626"/>
    <lineage>
        <taxon>Eukaryota</taxon>
        <taxon>Sar</taxon>
        <taxon>Alveolata</taxon>
        <taxon>Apicomplexa</taxon>
        <taxon>Aconoidasida</taxon>
        <taxon>Haemosporida</taxon>
        <taxon>Plasmodiidae</taxon>
        <taxon>Plasmodium</taxon>
        <taxon>Plasmodium (Plasmodium)</taxon>
    </lineage>
</organism>
<dbReference type="RefSeq" id="XP_008817026.1">
    <property type="nucleotide sequence ID" value="XM_008818804.1"/>
</dbReference>
<evidence type="ECO:0000313" key="4">
    <source>
        <dbReference type="Proteomes" id="UP000030640"/>
    </source>
</evidence>